<evidence type="ECO:0000256" key="2">
    <source>
        <dbReference type="ARBA" id="ARBA00022801"/>
    </source>
</evidence>
<dbReference type="SUPFAM" id="SSF53474">
    <property type="entry name" value="alpha/beta-Hydrolases"/>
    <property type="match status" value="1"/>
</dbReference>
<sequence>MKLRLPRRRRGKVLAGAAALAVVAGAGTWTATASGGPPPVHRQDTVLEMPGAAIDTSYFTAGGGGPRPAVLLGHGFGGSKDDVRAQAERLARDGYAVLTWSARGFGRSGGQIGLNDPEHEVKDVSRLVDWLARQPGVRLDAAGDPRVGVAGGSYGGAISLLAAGYDRRVDAIAPQITYWNLADALFPDGVFKKLWAGMFFTSGSASGLQAGARAGGAAVPG</sequence>
<feature type="chain" id="PRO_5046506347" evidence="3">
    <location>
        <begin position="34"/>
        <end position="221"/>
    </location>
</feature>
<comment type="similarity">
    <text evidence="1">Belongs to the AB hydrolase superfamily.</text>
</comment>
<dbReference type="InterPro" id="IPR029058">
    <property type="entry name" value="AB_hydrolase_fold"/>
</dbReference>
<evidence type="ECO:0000256" key="1">
    <source>
        <dbReference type="ARBA" id="ARBA00008645"/>
    </source>
</evidence>
<keyword evidence="3" id="KW-0732">Signal</keyword>
<dbReference type="InterPro" id="IPR000383">
    <property type="entry name" value="Xaa-Pro-like_dom"/>
</dbReference>
<dbReference type="RefSeq" id="WP_219672384.1">
    <property type="nucleotide sequence ID" value="NZ_WTFF01000670.1"/>
</dbReference>
<dbReference type="PANTHER" id="PTHR22946:SF9">
    <property type="entry name" value="POLYKETIDE TRANSFERASE AF380"/>
    <property type="match status" value="1"/>
</dbReference>
<evidence type="ECO:0000259" key="4">
    <source>
        <dbReference type="Pfam" id="PF02129"/>
    </source>
</evidence>
<evidence type="ECO:0000256" key="3">
    <source>
        <dbReference type="SAM" id="SignalP"/>
    </source>
</evidence>
<name>A0ABS6ZHC0_9ACTN</name>
<protein>
    <submittedName>
        <fullName evidence="5">Alpha/beta fold hydrolase</fullName>
    </submittedName>
</protein>
<gene>
    <name evidence="5" type="ORF">GPJ59_36425</name>
</gene>
<reference evidence="5 6" key="1">
    <citation type="submission" date="2019-12" db="EMBL/GenBank/DDBJ databases">
        <title>Genome sequence of Streptomyces bambusae.</title>
        <authorList>
            <person name="Bansal K."/>
            <person name="Choksket S."/>
            <person name="Korpole S."/>
            <person name="Patil P.B."/>
        </authorList>
    </citation>
    <scope>NUCLEOTIDE SEQUENCE [LARGE SCALE GENOMIC DNA]</scope>
    <source>
        <strain evidence="5 6">SK60</strain>
    </source>
</reference>
<evidence type="ECO:0000313" key="6">
    <source>
        <dbReference type="Proteomes" id="UP000812013"/>
    </source>
</evidence>
<comment type="caution">
    <text evidence="5">The sequence shown here is derived from an EMBL/GenBank/DDBJ whole genome shotgun (WGS) entry which is preliminary data.</text>
</comment>
<keyword evidence="2 5" id="KW-0378">Hydrolase</keyword>
<evidence type="ECO:0000313" key="5">
    <source>
        <dbReference type="EMBL" id="MBW5487151.1"/>
    </source>
</evidence>
<accession>A0ABS6ZHC0</accession>
<feature type="non-terminal residue" evidence="5">
    <location>
        <position position="221"/>
    </location>
</feature>
<dbReference type="GO" id="GO:0016787">
    <property type="term" value="F:hydrolase activity"/>
    <property type="evidence" value="ECO:0007669"/>
    <property type="project" value="UniProtKB-KW"/>
</dbReference>
<proteinExistence type="inferred from homology"/>
<feature type="signal peptide" evidence="3">
    <location>
        <begin position="1"/>
        <end position="33"/>
    </location>
</feature>
<dbReference type="EMBL" id="WTFF01000670">
    <property type="protein sequence ID" value="MBW5487151.1"/>
    <property type="molecule type" value="Genomic_DNA"/>
</dbReference>
<dbReference type="Gene3D" id="3.40.50.1820">
    <property type="entry name" value="alpha/beta hydrolase"/>
    <property type="match status" value="1"/>
</dbReference>
<keyword evidence="6" id="KW-1185">Reference proteome</keyword>
<organism evidence="5 6">
    <name type="scientific">Streptomyces bambusae</name>
    <dbReference type="NCBI Taxonomy" id="1550616"/>
    <lineage>
        <taxon>Bacteria</taxon>
        <taxon>Bacillati</taxon>
        <taxon>Actinomycetota</taxon>
        <taxon>Actinomycetes</taxon>
        <taxon>Kitasatosporales</taxon>
        <taxon>Streptomycetaceae</taxon>
        <taxon>Streptomyces</taxon>
    </lineage>
</organism>
<dbReference type="Pfam" id="PF02129">
    <property type="entry name" value="Peptidase_S15"/>
    <property type="match status" value="1"/>
</dbReference>
<dbReference type="PANTHER" id="PTHR22946">
    <property type="entry name" value="DIENELACTONE HYDROLASE DOMAIN-CONTAINING PROTEIN-RELATED"/>
    <property type="match status" value="1"/>
</dbReference>
<dbReference type="InterPro" id="IPR050261">
    <property type="entry name" value="FrsA_esterase"/>
</dbReference>
<dbReference type="Proteomes" id="UP000812013">
    <property type="component" value="Unassembled WGS sequence"/>
</dbReference>
<feature type="domain" description="Xaa-Pro dipeptidyl-peptidase-like" evidence="4">
    <location>
        <begin position="64"/>
        <end position="193"/>
    </location>
</feature>